<dbReference type="Pfam" id="PF00271">
    <property type="entry name" value="Helicase_C"/>
    <property type="match status" value="1"/>
</dbReference>
<keyword evidence="8" id="KW-1185">Reference proteome</keyword>
<dbReference type="FunFam" id="3.40.50.10810:FF:000020">
    <property type="entry name" value="DNA repair and recombination protein RAD54B"/>
    <property type="match status" value="1"/>
</dbReference>
<dbReference type="CDD" id="cd18793">
    <property type="entry name" value="SF2_C_SNF"/>
    <property type="match status" value="1"/>
</dbReference>
<dbReference type="SUPFAM" id="SSF52540">
    <property type="entry name" value="P-loop containing nucleoside triphosphate hydrolases"/>
    <property type="match status" value="2"/>
</dbReference>
<dbReference type="InterPro" id="IPR050496">
    <property type="entry name" value="SNF2_RAD54_helicase_repair"/>
</dbReference>
<dbReference type="GO" id="GO:0005634">
    <property type="term" value="C:nucleus"/>
    <property type="evidence" value="ECO:0007669"/>
    <property type="project" value="TreeGrafter"/>
</dbReference>
<evidence type="ECO:0000313" key="8">
    <source>
        <dbReference type="Proteomes" id="UP000307440"/>
    </source>
</evidence>
<gene>
    <name evidence="7" type="ORF">FA15DRAFT_686941</name>
</gene>
<dbReference type="GO" id="GO:0005524">
    <property type="term" value="F:ATP binding"/>
    <property type="evidence" value="ECO:0007669"/>
    <property type="project" value="InterPro"/>
</dbReference>
<evidence type="ECO:0000259" key="5">
    <source>
        <dbReference type="PROSITE" id="PS51192"/>
    </source>
</evidence>
<dbReference type="Gene3D" id="3.40.50.10810">
    <property type="entry name" value="Tandem AAA-ATPase domain"/>
    <property type="match status" value="1"/>
</dbReference>
<keyword evidence="1" id="KW-0547">Nucleotide-binding</keyword>
<dbReference type="AlphaFoldDB" id="A0A5C3KZ64"/>
<dbReference type="Proteomes" id="UP000307440">
    <property type="component" value="Unassembled WGS sequence"/>
</dbReference>
<dbReference type="GO" id="GO:0000724">
    <property type="term" value="P:double-strand break repair via homologous recombination"/>
    <property type="evidence" value="ECO:0007669"/>
    <property type="project" value="TreeGrafter"/>
</dbReference>
<evidence type="ECO:0000256" key="4">
    <source>
        <dbReference type="SAM" id="MobiDB-lite"/>
    </source>
</evidence>
<feature type="region of interest" description="Disordered" evidence="4">
    <location>
        <begin position="255"/>
        <end position="282"/>
    </location>
</feature>
<dbReference type="PANTHER" id="PTHR45629">
    <property type="entry name" value="SNF2/RAD54 FAMILY MEMBER"/>
    <property type="match status" value="1"/>
</dbReference>
<dbReference type="InterPro" id="IPR014001">
    <property type="entry name" value="Helicase_ATP-bd"/>
</dbReference>
<feature type="domain" description="Helicase ATP-binding" evidence="5">
    <location>
        <begin position="364"/>
        <end position="535"/>
    </location>
</feature>
<dbReference type="PROSITE" id="PS51192">
    <property type="entry name" value="HELICASE_ATP_BIND_1"/>
    <property type="match status" value="1"/>
</dbReference>
<feature type="region of interest" description="Disordered" evidence="4">
    <location>
        <begin position="18"/>
        <end position="39"/>
    </location>
</feature>
<dbReference type="InterPro" id="IPR000330">
    <property type="entry name" value="SNF2_N"/>
</dbReference>
<dbReference type="PROSITE" id="PS51194">
    <property type="entry name" value="HELICASE_CTER"/>
    <property type="match status" value="1"/>
</dbReference>
<dbReference type="SMART" id="SM00487">
    <property type="entry name" value="DEXDc"/>
    <property type="match status" value="1"/>
</dbReference>
<organism evidence="7 8">
    <name type="scientific">Coprinopsis marcescibilis</name>
    <name type="common">Agaric fungus</name>
    <name type="synonym">Psathyrella marcescibilis</name>
    <dbReference type="NCBI Taxonomy" id="230819"/>
    <lineage>
        <taxon>Eukaryota</taxon>
        <taxon>Fungi</taxon>
        <taxon>Dikarya</taxon>
        <taxon>Basidiomycota</taxon>
        <taxon>Agaricomycotina</taxon>
        <taxon>Agaricomycetes</taxon>
        <taxon>Agaricomycetidae</taxon>
        <taxon>Agaricales</taxon>
        <taxon>Agaricineae</taxon>
        <taxon>Psathyrellaceae</taxon>
        <taxon>Coprinopsis</taxon>
    </lineage>
</organism>
<accession>A0A5C3KZ64</accession>
<protein>
    <submittedName>
        <fullName evidence="7">RAD54B protein</fullName>
    </submittedName>
</protein>
<evidence type="ECO:0000256" key="2">
    <source>
        <dbReference type="ARBA" id="ARBA00022801"/>
    </source>
</evidence>
<dbReference type="InterPro" id="IPR027417">
    <property type="entry name" value="P-loop_NTPase"/>
</dbReference>
<dbReference type="GO" id="GO:0015616">
    <property type="term" value="F:DNA translocase activity"/>
    <property type="evidence" value="ECO:0007669"/>
    <property type="project" value="TreeGrafter"/>
</dbReference>
<evidence type="ECO:0000256" key="3">
    <source>
        <dbReference type="ARBA" id="ARBA00022840"/>
    </source>
</evidence>
<dbReference type="GO" id="GO:0016787">
    <property type="term" value="F:hydrolase activity"/>
    <property type="evidence" value="ECO:0007669"/>
    <property type="project" value="UniProtKB-KW"/>
</dbReference>
<evidence type="ECO:0000256" key="1">
    <source>
        <dbReference type="ARBA" id="ARBA00022741"/>
    </source>
</evidence>
<keyword evidence="2" id="KW-0378">Hydrolase</keyword>
<dbReference type="Gene3D" id="1.20.120.850">
    <property type="entry name" value="SWI2/SNF2 ATPases, N-terminal domain"/>
    <property type="match status" value="1"/>
</dbReference>
<name>A0A5C3KZ64_COPMA</name>
<evidence type="ECO:0000259" key="6">
    <source>
        <dbReference type="PROSITE" id="PS51194"/>
    </source>
</evidence>
<dbReference type="CDD" id="cd18004">
    <property type="entry name" value="DEXHc_RAD54"/>
    <property type="match status" value="1"/>
</dbReference>
<dbReference type="GO" id="GO:0007131">
    <property type="term" value="P:reciprocal meiotic recombination"/>
    <property type="evidence" value="ECO:0007669"/>
    <property type="project" value="TreeGrafter"/>
</dbReference>
<dbReference type="InterPro" id="IPR001650">
    <property type="entry name" value="Helicase_C-like"/>
</dbReference>
<sequence length="1037" mass="114860">MPPFGSLVPLKRKIEDSDLSSRKRTSFGQQGTGTGPQHWMIQWRNPQSRKHKTWEGDGVLVTDATGKGTVFDSENKVIGGGKLDFPLHEGKNMNIGGKEIELDCQISRNEYMSGTCFGRAPSTTAQPAVVSTSRQPKFVPPKMSGPAAASSTVVTSKPTLLKTGSTSNIPQLDKRVVQPPSKHHWTANWRKQQTRKHKTWDGDGYVSWINGQLRMATEDGKLMGTTNWKEGELYSGLRIFIGGKEIELDASVPASQVPSLKGSKDSLSQPEELDPPSEPSKPVASIAATSFYSVVKAKPKPKGPLHDPDAPGAVVMKPPTPGHIQRYNKNNFPVVPVVVDPILAKRMRGHQVDGVSFMYECVMGLRRHEGNGCILADEMGLGKTMQTIALIWTMLRQNPYSGAGPIAKKVLIVCPVSLITNWKSEFHKWLGKDRLGITVVNTEKVNIDQFFYNKTQQVLIIGYERLRTVIDKVSTSVPPIDLIICDEGHRLKSANNKTTQMFQGFRTRRRIILSGTPIQNDLSEFHSMAEFCNPGLLDDYQNFRKVFEIPILKSRAPEATPKEIELGEARTEQLLQVANSFVIRREASLLKKHLPPKHEYVLFVTPTKLQLSMFSSILRPEQIDNLTQGSTAESLALINTLTKISNSPILLKATADRMKATSGDRGASMERSGIRDALSMLPKSSEIFDMTLSGKLTVLEKMLKDIRHNTDEKCVLVSHYTSTLNILEAFCQKKGYSFYRLDGQTPQQKRQEYVNAFNKSTQRGGFIFLLSSKAGGVGINLIGGSRLFLIDSDWNPSHDLQAMARCHRDGQKRHVFIYRLVTAGTIDEKIFQRQITKLGLSASLIGSDGNASKSDSFSKKDLRDIFRINPNTSCNTHDLLDCTCNSSTGRSTVVAPVPRLEDSKQRTAELKGFQSASSVLPEDLDSDYMEKKKAGLASLSEWKHIDCLHATAADLVFDDVIQGVLPEASSKYTSYANTEGESRAERLLRATDISNIQEMDKTLTVADVPGGTISFIFEKSTEDDVPNDEAEDEGVVE</sequence>
<dbReference type="EMBL" id="ML210185">
    <property type="protein sequence ID" value="TFK25490.1"/>
    <property type="molecule type" value="Genomic_DNA"/>
</dbReference>
<dbReference type="SMART" id="SM00490">
    <property type="entry name" value="HELICc"/>
    <property type="match status" value="1"/>
</dbReference>
<reference evidence="7 8" key="1">
    <citation type="journal article" date="2019" name="Nat. Ecol. Evol.">
        <title>Megaphylogeny resolves global patterns of mushroom evolution.</title>
        <authorList>
            <person name="Varga T."/>
            <person name="Krizsan K."/>
            <person name="Foldi C."/>
            <person name="Dima B."/>
            <person name="Sanchez-Garcia M."/>
            <person name="Sanchez-Ramirez S."/>
            <person name="Szollosi G.J."/>
            <person name="Szarkandi J.G."/>
            <person name="Papp V."/>
            <person name="Albert L."/>
            <person name="Andreopoulos W."/>
            <person name="Angelini C."/>
            <person name="Antonin V."/>
            <person name="Barry K.W."/>
            <person name="Bougher N.L."/>
            <person name="Buchanan P."/>
            <person name="Buyck B."/>
            <person name="Bense V."/>
            <person name="Catcheside P."/>
            <person name="Chovatia M."/>
            <person name="Cooper J."/>
            <person name="Damon W."/>
            <person name="Desjardin D."/>
            <person name="Finy P."/>
            <person name="Geml J."/>
            <person name="Haridas S."/>
            <person name="Hughes K."/>
            <person name="Justo A."/>
            <person name="Karasinski D."/>
            <person name="Kautmanova I."/>
            <person name="Kiss B."/>
            <person name="Kocsube S."/>
            <person name="Kotiranta H."/>
            <person name="LaButti K.M."/>
            <person name="Lechner B.E."/>
            <person name="Liimatainen K."/>
            <person name="Lipzen A."/>
            <person name="Lukacs Z."/>
            <person name="Mihaltcheva S."/>
            <person name="Morgado L.N."/>
            <person name="Niskanen T."/>
            <person name="Noordeloos M.E."/>
            <person name="Ohm R.A."/>
            <person name="Ortiz-Santana B."/>
            <person name="Ovrebo C."/>
            <person name="Racz N."/>
            <person name="Riley R."/>
            <person name="Savchenko A."/>
            <person name="Shiryaev A."/>
            <person name="Soop K."/>
            <person name="Spirin V."/>
            <person name="Szebenyi C."/>
            <person name="Tomsovsky M."/>
            <person name="Tulloss R.E."/>
            <person name="Uehling J."/>
            <person name="Grigoriev I.V."/>
            <person name="Vagvolgyi C."/>
            <person name="Papp T."/>
            <person name="Martin F.M."/>
            <person name="Miettinen O."/>
            <person name="Hibbett D.S."/>
            <person name="Nagy L.G."/>
        </authorList>
    </citation>
    <scope>NUCLEOTIDE SEQUENCE [LARGE SCALE GENOMIC DNA]</scope>
    <source>
        <strain evidence="7 8">CBS 121175</strain>
    </source>
</reference>
<proteinExistence type="predicted"/>
<dbReference type="STRING" id="230819.A0A5C3KZ64"/>
<dbReference type="InterPro" id="IPR038718">
    <property type="entry name" value="SNF2-like_sf"/>
</dbReference>
<dbReference type="Pfam" id="PF00176">
    <property type="entry name" value="SNF2-rel_dom"/>
    <property type="match status" value="1"/>
</dbReference>
<dbReference type="InterPro" id="IPR049730">
    <property type="entry name" value="SNF2/RAD54-like_C"/>
</dbReference>
<dbReference type="Gene3D" id="3.40.50.300">
    <property type="entry name" value="P-loop containing nucleotide triphosphate hydrolases"/>
    <property type="match status" value="1"/>
</dbReference>
<dbReference type="OrthoDB" id="413460at2759"/>
<evidence type="ECO:0000313" key="7">
    <source>
        <dbReference type="EMBL" id="TFK25490.1"/>
    </source>
</evidence>
<feature type="domain" description="Helicase C-terminal" evidence="6">
    <location>
        <begin position="698"/>
        <end position="863"/>
    </location>
</feature>
<dbReference type="PANTHER" id="PTHR45629:SF7">
    <property type="entry name" value="DNA EXCISION REPAIR PROTEIN ERCC-6-RELATED"/>
    <property type="match status" value="1"/>
</dbReference>
<keyword evidence="3" id="KW-0067">ATP-binding</keyword>